<organism evidence="4 5">
    <name type="scientific">Rapidithrix thailandica</name>
    <dbReference type="NCBI Taxonomy" id="413964"/>
    <lineage>
        <taxon>Bacteria</taxon>
        <taxon>Pseudomonadati</taxon>
        <taxon>Bacteroidota</taxon>
        <taxon>Cytophagia</taxon>
        <taxon>Cytophagales</taxon>
        <taxon>Flammeovirgaceae</taxon>
        <taxon>Rapidithrix</taxon>
    </lineage>
</organism>
<gene>
    <name evidence="4" type="ORF">AAG747_26450</name>
</gene>
<feature type="domain" description="Acyltransferase MbtK/IucB-like conserved" evidence="3">
    <location>
        <begin position="631"/>
        <end position="677"/>
    </location>
</feature>
<dbReference type="AlphaFoldDB" id="A0AAW9SKV4"/>
<dbReference type="Pfam" id="PF06276">
    <property type="entry name" value="FhuF"/>
    <property type="match status" value="1"/>
</dbReference>
<keyword evidence="4" id="KW-0808">Transferase</keyword>
<evidence type="ECO:0000256" key="1">
    <source>
        <dbReference type="ARBA" id="ARBA00004924"/>
    </source>
</evidence>
<dbReference type="PANTHER" id="PTHR34384:SF5">
    <property type="entry name" value="L-2,3-DIAMINOPROPANOATE--CITRATE LIGASE"/>
    <property type="match status" value="1"/>
</dbReference>
<dbReference type="InterPro" id="IPR016181">
    <property type="entry name" value="Acyl_CoA_acyltransferase"/>
</dbReference>
<evidence type="ECO:0000256" key="2">
    <source>
        <dbReference type="ARBA" id="ARBA00007832"/>
    </source>
</evidence>
<protein>
    <submittedName>
        <fullName evidence="4">GNAT family N-acetyltransferase</fullName>
        <ecNumber evidence="4">2.3.1.-</ecNumber>
    </submittedName>
</protein>
<evidence type="ECO:0000313" key="4">
    <source>
        <dbReference type="EMBL" id="MEN7551486.1"/>
    </source>
</evidence>
<reference evidence="4 5" key="1">
    <citation type="submission" date="2024-04" db="EMBL/GenBank/DDBJ databases">
        <title>Novel genus in family Flammeovirgaceae.</title>
        <authorList>
            <person name="Nguyen T.H."/>
            <person name="Vuong T.Q."/>
            <person name="Le H."/>
            <person name="Kim S.-G."/>
        </authorList>
    </citation>
    <scope>NUCLEOTIDE SEQUENCE [LARGE SCALE GENOMIC DNA]</scope>
    <source>
        <strain evidence="4 5">JCM 23209</strain>
    </source>
</reference>
<evidence type="ECO:0000313" key="5">
    <source>
        <dbReference type="Proteomes" id="UP001403385"/>
    </source>
</evidence>
<dbReference type="InterPro" id="IPR019432">
    <property type="entry name" value="Acyltransferase_MbtK/IucB-like"/>
</dbReference>
<proteinExistence type="inferred from homology"/>
<dbReference type="Pfam" id="PF04183">
    <property type="entry name" value="IucA_IucC"/>
    <property type="match status" value="1"/>
</dbReference>
<dbReference type="SMART" id="SM01006">
    <property type="entry name" value="AlcB"/>
    <property type="match status" value="1"/>
</dbReference>
<dbReference type="SUPFAM" id="SSF55729">
    <property type="entry name" value="Acyl-CoA N-acyltransferases (Nat)"/>
    <property type="match status" value="1"/>
</dbReference>
<accession>A0AAW9SKV4</accession>
<comment type="caution">
    <text evidence="4">The sequence shown here is derived from an EMBL/GenBank/DDBJ whole genome shotgun (WGS) entry which is preliminary data.</text>
</comment>
<dbReference type="Gene3D" id="6.10.250.3370">
    <property type="match status" value="1"/>
</dbReference>
<dbReference type="InterPro" id="IPR037455">
    <property type="entry name" value="LucA/IucC-like"/>
</dbReference>
<dbReference type="GO" id="GO:0016746">
    <property type="term" value="F:acyltransferase activity"/>
    <property type="evidence" value="ECO:0007669"/>
    <property type="project" value="UniProtKB-KW"/>
</dbReference>
<evidence type="ECO:0000259" key="3">
    <source>
        <dbReference type="SMART" id="SM01006"/>
    </source>
</evidence>
<sequence length="818" mass="94443">MDRIICNQSDIRTAAEEINYTILINSCCREFANSTFYYGSPKYDEVLGKYFDETGHQLHLKIDFPEGIEVYVPLKYASESGRHQYYFPVVERNLSTDELRVIDMDRFLELVTSQALTAHPDATVENSKERLHNSVDNIEKYLTHFYENKLKVNKAEMNFIEAEQLLAIGHHAHPLTKGRSGFSGKELFTYSPETGGRFKLHYFLIHPTCVTERNVEEQCFSEIFREDLLKHADTNVLGLLNENPEWKVVPAHPWEAQYLLQEPLVQEMIANEALYDLGAWGALYTPTSSVRTVYNEESDWMFKFSLHVKITSAERVNYLHELHRGHDFARLLATELGQKLKNQFDYINFITDPGFISVAYKGRVINGFNTSIRKNPFKGEFANKNVSLLASIFQDEVLGEKSRMANIIEEAAKRKKQPVQEVALAWFEAYIELVVPATVTIFSEFGIACELHQQNVLVEFDDDLFPAKIHIRDNQSFLYRKSREKALTALVPDLATQGNAFIRDERLLDLISHYFLVSNLAALVNVMGATGLVKEQTLVELWYKKVVDLKDEDETGLVDYLLNNRYWKVKGNLITALLNVDGGEAPASVVMVNYPNLLHLRFFSRQLIFPQPDEVIYSRYFPKEEVTIRIRPIDLERDLEMLHEWFHRDHAKKIWKMDWPIRELEVYYRTMLAGNALSSYIGEANGVPTCNFEVYWATRDLVGDYYDVLPSDYGTHQFIAPTDPKKKYVSPFTQCMVDYVFAQPEVGKMVGEGAVDSLASMMNKAHVGFKIEKVIEMPHKKANLNFCYREWYWAKFPQNKNIVISPVAEKSTELVSHE</sequence>
<dbReference type="Gene3D" id="1.10.510.40">
    <property type="match status" value="1"/>
</dbReference>
<name>A0AAW9SKV4_9BACT</name>
<keyword evidence="4" id="KW-0012">Acyltransferase</keyword>
<dbReference type="Gene3D" id="3.40.630.30">
    <property type="match status" value="1"/>
</dbReference>
<dbReference type="RefSeq" id="WP_346824267.1">
    <property type="nucleotide sequence ID" value="NZ_JBDKWZ010000023.1"/>
</dbReference>
<dbReference type="GO" id="GO:0019290">
    <property type="term" value="P:siderophore biosynthetic process"/>
    <property type="evidence" value="ECO:0007669"/>
    <property type="project" value="InterPro"/>
</dbReference>
<comment type="pathway">
    <text evidence="1">Siderophore biosynthesis.</text>
</comment>
<dbReference type="Pfam" id="PF13523">
    <property type="entry name" value="Acetyltransf_8"/>
    <property type="match status" value="1"/>
</dbReference>
<dbReference type="PANTHER" id="PTHR34384">
    <property type="entry name" value="L-2,3-DIAMINOPROPANOATE--CITRATE LIGASE"/>
    <property type="match status" value="1"/>
</dbReference>
<dbReference type="InterPro" id="IPR007310">
    <property type="entry name" value="Aerobactin_biosyn_IucA/IucC_N"/>
</dbReference>
<dbReference type="InterPro" id="IPR022770">
    <property type="entry name" value="IucA/IucC-like_C"/>
</dbReference>
<dbReference type="Proteomes" id="UP001403385">
    <property type="component" value="Unassembled WGS sequence"/>
</dbReference>
<dbReference type="GO" id="GO:0016881">
    <property type="term" value="F:acid-amino acid ligase activity"/>
    <property type="evidence" value="ECO:0007669"/>
    <property type="project" value="UniProtKB-ARBA"/>
</dbReference>
<dbReference type="EC" id="2.3.1.-" evidence="4"/>
<comment type="similarity">
    <text evidence="2">Belongs to the IucA/IucC family.</text>
</comment>
<keyword evidence="5" id="KW-1185">Reference proteome</keyword>
<dbReference type="EMBL" id="JBDKWZ010000023">
    <property type="protein sequence ID" value="MEN7551486.1"/>
    <property type="molecule type" value="Genomic_DNA"/>
</dbReference>